<evidence type="ECO:0000259" key="3">
    <source>
        <dbReference type="Pfam" id="PF07007"/>
    </source>
</evidence>
<reference evidence="4 5" key="1">
    <citation type="journal article" date="2024" name="Proc. Natl. Acad. Sci. U.S.A.">
        <title>The evolutionary genomics of adaptation to stress in wild rhizobium bacteria.</title>
        <authorList>
            <person name="Kehlet-Delgado H."/>
            <person name="Montoya A.P."/>
            <person name="Jensen K.T."/>
            <person name="Wendlandt C.E."/>
            <person name="Dexheimer C."/>
            <person name="Roberts M."/>
            <person name="Torres Martinez L."/>
            <person name="Friesen M.L."/>
            <person name="Griffitts J.S."/>
            <person name="Porter S.S."/>
        </authorList>
    </citation>
    <scope>NUCLEOTIDE SEQUENCE [LARGE SCALE GENOMIC DNA]</scope>
    <source>
        <strain evidence="4 5">M0641</strain>
    </source>
</reference>
<feature type="domain" description="Lysozyme inhibitor LprI-like N-terminal" evidence="3">
    <location>
        <begin position="30"/>
        <end position="93"/>
    </location>
</feature>
<dbReference type="EMBL" id="JAMYQB010000009">
    <property type="protein sequence ID" value="MER9404962.1"/>
    <property type="molecule type" value="Genomic_DNA"/>
</dbReference>
<protein>
    <submittedName>
        <fullName evidence="4">Lysozyme inhibitor LprI family protein</fullName>
    </submittedName>
</protein>
<keyword evidence="2" id="KW-0732">Signal</keyword>
<dbReference type="RefSeq" id="WP_352557953.1">
    <property type="nucleotide sequence ID" value="NZ_JAMYQB010000009.1"/>
</dbReference>
<dbReference type="Proteomes" id="UP001433071">
    <property type="component" value="Unassembled WGS sequence"/>
</dbReference>
<evidence type="ECO:0000256" key="1">
    <source>
        <dbReference type="SAM" id="MobiDB-lite"/>
    </source>
</evidence>
<gene>
    <name evidence="4" type="ORF">NKI36_12980</name>
</gene>
<sequence length="234" mass="24486">MRSAAIGAVLTALLAASDPAAAQGKPSFDCAKAASVAEKAICADPVLAQADADVAKAYAALLKTLDAPAGKALRDDQADFIAYRDQIADFNENTPKEQQTFDLGEFLRDRATFLAGIRKPADAGLIGTWSSVRGSVEIMAAGASKLEISAEIVTNPVSGSGACDIGGTVEKRKTLRLVDTDDNDKPTGFVFTFRRDGDALIVDQDGTGKDDRSEPPSCGANGHADGTFFLSEER</sequence>
<evidence type="ECO:0000256" key="2">
    <source>
        <dbReference type="SAM" id="SignalP"/>
    </source>
</evidence>
<keyword evidence="5" id="KW-1185">Reference proteome</keyword>
<dbReference type="Pfam" id="PF07007">
    <property type="entry name" value="LprI"/>
    <property type="match status" value="1"/>
</dbReference>
<evidence type="ECO:0000313" key="4">
    <source>
        <dbReference type="EMBL" id="MER9404962.1"/>
    </source>
</evidence>
<feature type="signal peptide" evidence="2">
    <location>
        <begin position="1"/>
        <end position="22"/>
    </location>
</feature>
<comment type="caution">
    <text evidence="4">The sequence shown here is derived from an EMBL/GenBank/DDBJ whole genome shotgun (WGS) entry which is preliminary data.</text>
</comment>
<evidence type="ECO:0000313" key="5">
    <source>
        <dbReference type="Proteomes" id="UP001433071"/>
    </source>
</evidence>
<proteinExistence type="predicted"/>
<feature type="region of interest" description="Disordered" evidence="1">
    <location>
        <begin position="202"/>
        <end position="234"/>
    </location>
</feature>
<dbReference type="InterPro" id="IPR009739">
    <property type="entry name" value="LprI-like_N"/>
</dbReference>
<accession>A0ABV1YZ19</accession>
<organism evidence="4 5">
    <name type="scientific">Mesorhizobium caraganae</name>
    <dbReference type="NCBI Taxonomy" id="483206"/>
    <lineage>
        <taxon>Bacteria</taxon>
        <taxon>Pseudomonadati</taxon>
        <taxon>Pseudomonadota</taxon>
        <taxon>Alphaproteobacteria</taxon>
        <taxon>Hyphomicrobiales</taxon>
        <taxon>Phyllobacteriaceae</taxon>
        <taxon>Mesorhizobium</taxon>
    </lineage>
</organism>
<name>A0ABV1YZ19_9HYPH</name>
<dbReference type="Gene3D" id="1.20.1270.180">
    <property type="match status" value="1"/>
</dbReference>
<feature type="chain" id="PRO_5046318065" evidence="2">
    <location>
        <begin position="23"/>
        <end position="234"/>
    </location>
</feature>